<evidence type="ECO:0000256" key="8">
    <source>
        <dbReference type="ARBA" id="ARBA00023180"/>
    </source>
</evidence>
<proteinExistence type="inferred from homology"/>
<comment type="subcellular location">
    <subcellularLocation>
        <location evidence="1 9">Golgi apparatus membrane</location>
        <topology evidence="1 9">Single-pass type II membrane protein</topology>
    </subcellularLocation>
</comment>
<evidence type="ECO:0000256" key="2">
    <source>
        <dbReference type="ARBA" id="ARBA00006339"/>
    </source>
</evidence>
<evidence type="ECO:0000313" key="11">
    <source>
        <dbReference type="Proteomes" id="UP000593567"/>
    </source>
</evidence>
<keyword evidence="8 9" id="KW-0325">Glycoprotein</keyword>
<dbReference type="PANTHER" id="PTHR12137:SF54">
    <property type="entry name" value="CARBOHYDRATE SULFOTRANSFERASE"/>
    <property type="match status" value="1"/>
</dbReference>
<evidence type="ECO:0000256" key="9">
    <source>
        <dbReference type="RuleBase" id="RU364020"/>
    </source>
</evidence>
<evidence type="ECO:0000256" key="4">
    <source>
        <dbReference type="ARBA" id="ARBA00022692"/>
    </source>
</evidence>
<dbReference type="GO" id="GO:0008146">
    <property type="term" value="F:sulfotransferase activity"/>
    <property type="evidence" value="ECO:0007669"/>
    <property type="project" value="InterPro"/>
</dbReference>
<evidence type="ECO:0000256" key="6">
    <source>
        <dbReference type="ARBA" id="ARBA00023034"/>
    </source>
</evidence>
<dbReference type="GO" id="GO:0000139">
    <property type="term" value="C:Golgi membrane"/>
    <property type="evidence" value="ECO:0007669"/>
    <property type="project" value="UniProtKB-SubCell"/>
</dbReference>
<keyword evidence="6 9" id="KW-0333">Golgi apparatus</keyword>
<keyword evidence="5" id="KW-1133">Transmembrane helix</keyword>
<dbReference type="Pfam" id="PF03567">
    <property type="entry name" value="Sulfotransfer_2"/>
    <property type="match status" value="1"/>
</dbReference>
<keyword evidence="7" id="KW-0472">Membrane</keyword>
<protein>
    <recommendedName>
        <fullName evidence="9">Carbohydrate sulfotransferase</fullName>
        <ecNumber evidence="9">2.8.2.-</ecNumber>
    </recommendedName>
</protein>
<evidence type="ECO:0000256" key="7">
    <source>
        <dbReference type="ARBA" id="ARBA00023136"/>
    </source>
</evidence>
<evidence type="ECO:0000256" key="1">
    <source>
        <dbReference type="ARBA" id="ARBA00004323"/>
    </source>
</evidence>
<evidence type="ECO:0000256" key="5">
    <source>
        <dbReference type="ARBA" id="ARBA00022989"/>
    </source>
</evidence>
<sequence length="320" mass="37878">MEITQLVFQHVTLPTEVDLLVDVLEQNLLWMQRVTDPQYDLEEVRKTQVERLSLVNKYCLNHTSPGGYHKRADWLYFLTFRDVSWGLIPKTGSTNILRMVCIMIGPKCTKITGYPDEHHYVPDLMELTTDLDSFSPWYSNWPTRKFLYTFVRDPWQRLVSTYIEKVLFSDLYIKLCKFGNNINFVNFNKKLKEENKTLTYSQFLKYCVIEQYEKRGAIAMEPHYRPQSISGAFCDLSYSFIGKTETYVVDINVILQQYNVKDVPAIIAKAKQFRRPNEKKNMTLSSYLDRWKSVDQETIMKLQKIYSVDIEMFGYPEEPY</sequence>
<evidence type="ECO:0000256" key="3">
    <source>
        <dbReference type="ARBA" id="ARBA00022679"/>
    </source>
</evidence>
<keyword evidence="11" id="KW-1185">Reference proteome</keyword>
<keyword evidence="9" id="KW-0735">Signal-anchor</keyword>
<organism evidence="10 11">
    <name type="scientific">Bugula neritina</name>
    <name type="common">Brown bryozoan</name>
    <name type="synonym">Sertularia neritina</name>
    <dbReference type="NCBI Taxonomy" id="10212"/>
    <lineage>
        <taxon>Eukaryota</taxon>
        <taxon>Metazoa</taxon>
        <taxon>Spiralia</taxon>
        <taxon>Lophotrochozoa</taxon>
        <taxon>Bryozoa</taxon>
        <taxon>Gymnolaemata</taxon>
        <taxon>Cheilostomatida</taxon>
        <taxon>Flustrina</taxon>
        <taxon>Buguloidea</taxon>
        <taxon>Bugulidae</taxon>
        <taxon>Bugula</taxon>
    </lineage>
</organism>
<keyword evidence="3 9" id="KW-0808">Transferase</keyword>
<name>A0A7J7JCT6_BUGNE</name>
<evidence type="ECO:0000313" key="10">
    <source>
        <dbReference type="EMBL" id="KAF6023436.1"/>
    </source>
</evidence>
<accession>A0A7J7JCT6</accession>
<dbReference type="EMBL" id="VXIV02002714">
    <property type="protein sequence ID" value="KAF6023436.1"/>
    <property type="molecule type" value="Genomic_DNA"/>
</dbReference>
<dbReference type="InterPro" id="IPR005331">
    <property type="entry name" value="Sulfotransferase"/>
</dbReference>
<keyword evidence="4" id="KW-0812">Transmembrane</keyword>
<dbReference type="InterPro" id="IPR018011">
    <property type="entry name" value="Carb_sulfotrans_8-10"/>
</dbReference>
<keyword evidence="9" id="KW-0119">Carbohydrate metabolism</keyword>
<gene>
    <name evidence="10" type="ORF">EB796_018254</name>
</gene>
<dbReference type="Proteomes" id="UP000593567">
    <property type="component" value="Unassembled WGS sequence"/>
</dbReference>
<dbReference type="EC" id="2.8.2.-" evidence="9"/>
<dbReference type="OrthoDB" id="6117100at2759"/>
<reference evidence="10" key="1">
    <citation type="submission" date="2020-06" db="EMBL/GenBank/DDBJ databases">
        <title>Draft genome of Bugula neritina, a colonial animal packing powerful symbionts and potential medicines.</title>
        <authorList>
            <person name="Rayko M."/>
        </authorList>
    </citation>
    <scope>NUCLEOTIDE SEQUENCE [LARGE SCALE GENOMIC DNA]</scope>
    <source>
        <strain evidence="10">Kwan_BN1</strain>
    </source>
</reference>
<comment type="caution">
    <text evidence="10">The sequence shown here is derived from an EMBL/GenBank/DDBJ whole genome shotgun (WGS) entry which is preliminary data.</text>
</comment>
<dbReference type="PANTHER" id="PTHR12137">
    <property type="entry name" value="CARBOHYDRATE SULFOTRANSFERASE"/>
    <property type="match status" value="1"/>
</dbReference>
<dbReference type="GO" id="GO:0016051">
    <property type="term" value="P:carbohydrate biosynthetic process"/>
    <property type="evidence" value="ECO:0007669"/>
    <property type="project" value="InterPro"/>
</dbReference>
<comment type="similarity">
    <text evidence="2 9">Belongs to the sulfotransferase 2 family.</text>
</comment>
<dbReference type="AlphaFoldDB" id="A0A7J7JCT6"/>